<protein>
    <recommendedName>
        <fullName evidence="3">Galectin</fullName>
    </recommendedName>
</protein>
<name>A0A1B6FEP9_9HEMI</name>
<dbReference type="Gene3D" id="2.60.120.200">
    <property type="match status" value="1"/>
</dbReference>
<evidence type="ECO:0000256" key="1">
    <source>
        <dbReference type="ARBA" id="ARBA00022734"/>
    </source>
</evidence>
<dbReference type="GO" id="GO:0016936">
    <property type="term" value="F:galactoside binding"/>
    <property type="evidence" value="ECO:0007669"/>
    <property type="project" value="TreeGrafter"/>
</dbReference>
<feature type="region of interest" description="Disordered" evidence="4">
    <location>
        <begin position="151"/>
        <end position="194"/>
    </location>
</feature>
<dbReference type="PANTHER" id="PTHR11346:SF176">
    <property type="entry name" value="32 KDA BETA-GALACTOSIDE-BINDING LECTIN LEC-3"/>
    <property type="match status" value="1"/>
</dbReference>
<evidence type="ECO:0000256" key="3">
    <source>
        <dbReference type="RuleBase" id="RU102079"/>
    </source>
</evidence>
<dbReference type="Pfam" id="PF00337">
    <property type="entry name" value="Gal-bind_lectin"/>
    <property type="match status" value="1"/>
</dbReference>
<gene>
    <name evidence="6" type="ORF">g.43812</name>
</gene>
<dbReference type="InterPro" id="IPR001079">
    <property type="entry name" value="Galectin_CRD"/>
</dbReference>
<keyword evidence="1 3" id="KW-0430">Lectin</keyword>
<evidence type="ECO:0000259" key="5">
    <source>
        <dbReference type="PROSITE" id="PS51304"/>
    </source>
</evidence>
<evidence type="ECO:0000256" key="4">
    <source>
        <dbReference type="SAM" id="MobiDB-lite"/>
    </source>
</evidence>
<proteinExistence type="predicted"/>
<dbReference type="EMBL" id="GECZ01021083">
    <property type="protein sequence ID" value="JAS48686.1"/>
    <property type="molecule type" value="Transcribed_RNA"/>
</dbReference>
<reference evidence="6" key="1">
    <citation type="submission" date="2015-11" db="EMBL/GenBank/DDBJ databases">
        <title>De novo transcriptome assembly of four potential Pierce s Disease insect vectors from Arizona vineyards.</title>
        <authorList>
            <person name="Tassone E.E."/>
        </authorList>
    </citation>
    <scope>NUCLEOTIDE SEQUENCE</scope>
</reference>
<feature type="non-terminal residue" evidence="6">
    <location>
        <position position="194"/>
    </location>
</feature>
<sequence>MSQVLNPSVPYVGAIGGSLPPGRMIRIQGYVPPISQRFNINLQCGPNVSPRDDIALHVAVHVVDRVVVRNSLQYQNWGAEEDQGHMPVGPGQQFEVLILCENEEFKIAFNGQHYCSFRHRMHSGQISHLAIDGDVMISLISYESGLPQGVPVGHNVPPSPGAQFPAGSFGPGVHPPNYDQTHGRKPGGPDLGGF</sequence>
<dbReference type="SUPFAM" id="SSF49899">
    <property type="entry name" value="Concanavalin A-like lectins/glucanases"/>
    <property type="match status" value="1"/>
</dbReference>
<evidence type="ECO:0000313" key="6">
    <source>
        <dbReference type="EMBL" id="JAS48686.1"/>
    </source>
</evidence>
<dbReference type="InterPro" id="IPR044156">
    <property type="entry name" value="Galectin-like"/>
</dbReference>
<accession>A0A1B6FEP9</accession>
<organism evidence="6">
    <name type="scientific">Cuerna arida</name>
    <dbReference type="NCBI Taxonomy" id="1464854"/>
    <lineage>
        <taxon>Eukaryota</taxon>
        <taxon>Metazoa</taxon>
        <taxon>Ecdysozoa</taxon>
        <taxon>Arthropoda</taxon>
        <taxon>Hexapoda</taxon>
        <taxon>Insecta</taxon>
        <taxon>Pterygota</taxon>
        <taxon>Neoptera</taxon>
        <taxon>Paraneoptera</taxon>
        <taxon>Hemiptera</taxon>
        <taxon>Auchenorrhyncha</taxon>
        <taxon>Membracoidea</taxon>
        <taxon>Cicadellidae</taxon>
        <taxon>Cicadellinae</taxon>
        <taxon>Proconiini</taxon>
        <taxon>Cuerna</taxon>
    </lineage>
</organism>
<dbReference type="FunFam" id="2.60.120.200:FF:000124">
    <property type="entry name" value="Galectin-4"/>
    <property type="match status" value="1"/>
</dbReference>
<evidence type="ECO:0000256" key="2">
    <source>
        <dbReference type="ARBA" id="ARBA00022737"/>
    </source>
</evidence>
<dbReference type="AlphaFoldDB" id="A0A1B6FEP9"/>
<dbReference type="CDD" id="cd00070">
    <property type="entry name" value="GLECT"/>
    <property type="match status" value="1"/>
</dbReference>
<dbReference type="PROSITE" id="PS51304">
    <property type="entry name" value="GALECTIN"/>
    <property type="match status" value="1"/>
</dbReference>
<dbReference type="SMART" id="SM00908">
    <property type="entry name" value="Gal-bind_lectin"/>
    <property type="match status" value="1"/>
</dbReference>
<dbReference type="InterPro" id="IPR013320">
    <property type="entry name" value="ConA-like_dom_sf"/>
</dbReference>
<dbReference type="PANTHER" id="PTHR11346">
    <property type="entry name" value="GALECTIN"/>
    <property type="match status" value="1"/>
</dbReference>
<dbReference type="SMART" id="SM00276">
    <property type="entry name" value="GLECT"/>
    <property type="match status" value="1"/>
</dbReference>
<dbReference type="GO" id="GO:0030246">
    <property type="term" value="F:carbohydrate binding"/>
    <property type="evidence" value="ECO:0007669"/>
    <property type="project" value="UniProtKB-UniRule"/>
</dbReference>
<keyword evidence="2" id="KW-0677">Repeat</keyword>
<feature type="domain" description="Galectin" evidence="5">
    <location>
        <begin position="11"/>
        <end position="143"/>
    </location>
</feature>